<keyword evidence="9" id="KW-1185">Reference proteome</keyword>
<dbReference type="Pfam" id="PF00072">
    <property type="entry name" value="Response_reg"/>
    <property type="match status" value="1"/>
</dbReference>
<evidence type="ECO:0000256" key="4">
    <source>
        <dbReference type="ARBA" id="ARBA00023125"/>
    </source>
</evidence>
<dbReference type="GO" id="GO:0000160">
    <property type="term" value="P:phosphorelay signal transduction system"/>
    <property type="evidence" value="ECO:0007669"/>
    <property type="project" value="UniProtKB-KW"/>
</dbReference>
<evidence type="ECO:0000256" key="5">
    <source>
        <dbReference type="ARBA" id="ARBA00023163"/>
    </source>
</evidence>
<name>A0A1G7N028_9ACTN</name>
<dbReference type="InterPro" id="IPR050595">
    <property type="entry name" value="Bact_response_regulator"/>
</dbReference>
<reference evidence="9" key="1">
    <citation type="submission" date="2016-10" db="EMBL/GenBank/DDBJ databases">
        <authorList>
            <person name="Varghese N."/>
            <person name="Submissions S."/>
        </authorList>
    </citation>
    <scope>NUCLEOTIDE SEQUENCE [LARGE SCALE GENOMIC DNA]</scope>
    <source>
        <strain evidence="9">DSM 44268</strain>
    </source>
</reference>
<dbReference type="AlphaFoldDB" id="A0A1G7N028"/>
<dbReference type="OrthoDB" id="3197131at2"/>
<keyword evidence="2" id="KW-0902">Two-component regulatory system</keyword>
<evidence type="ECO:0000259" key="7">
    <source>
        <dbReference type="PROSITE" id="PS50110"/>
    </source>
</evidence>
<evidence type="ECO:0000256" key="1">
    <source>
        <dbReference type="ARBA" id="ARBA00022553"/>
    </source>
</evidence>
<dbReference type="SUPFAM" id="SSF52172">
    <property type="entry name" value="CheY-like"/>
    <property type="match status" value="1"/>
</dbReference>
<sequence length="128" mass="13751">MSHVLVVDDDPVIADLVAFRLSRLGLQVSVERDGEAGLAAARQLRPDLVVLDWMMPRMNGLEVCRALREDADADLARTPVLLLTAKAQEPDLERGFAAGATDFVAKPFSTRELVSRVTAALPPGSVSA</sequence>
<protein>
    <submittedName>
        <fullName evidence="8">Two-component system, OmpR family, phosphate regulon response regulator PhoB</fullName>
    </submittedName>
</protein>
<dbReference type="PANTHER" id="PTHR44591:SF3">
    <property type="entry name" value="RESPONSE REGULATORY DOMAIN-CONTAINING PROTEIN"/>
    <property type="match status" value="1"/>
</dbReference>
<keyword evidence="3" id="KW-0805">Transcription regulation</keyword>
<gene>
    <name evidence="8" type="ORF">SAMN05660662_3016</name>
</gene>
<dbReference type="EMBL" id="FNBT01000005">
    <property type="protein sequence ID" value="SDF67266.1"/>
    <property type="molecule type" value="Genomic_DNA"/>
</dbReference>
<evidence type="ECO:0000256" key="6">
    <source>
        <dbReference type="PROSITE-ProRule" id="PRU00169"/>
    </source>
</evidence>
<feature type="domain" description="Response regulatory" evidence="7">
    <location>
        <begin position="3"/>
        <end position="121"/>
    </location>
</feature>
<dbReference type="Gene3D" id="3.40.50.2300">
    <property type="match status" value="1"/>
</dbReference>
<evidence type="ECO:0000313" key="8">
    <source>
        <dbReference type="EMBL" id="SDF67266.1"/>
    </source>
</evidence>
<dbReference type="PANTHER" id="PTHR44591">
    <property type="entry name" value="STRESS RESPONSE REGULATOR PROTEIN 1"/>
    <property type="match status" value="1"/>
</dbReference>
<dbReference type="SMART" id="SM00448">
    <property type="entry name" value="REC"/>
    <property type="match status" value="1"/>
</dbReference>
<dbReference type="InterPro" id="IPR011006">
    <property type="entry name" value="CheY-like_superfamily"/>
</dbReference>
<dbReference type="STRING" id="1550231.SAMN05660662_3016"/>
<accession>A0A1G7N028</accession>
<dbReference type="GO" id="GO:0003677">
    <property type="term" value="F:DNA binding"/>
    <property type="evidence" value="ECO:0007669"/>
    <property type="project" value="UniProtKB-KW"/>
</dbReference>
<evidence type="ECO:0000256" key="3">
    <source>
        <dbReference type="ARBA" id="ARBA00023015"/>
    </source>
</evidence>
<feature type="modified residue" description="4-aspartylphosphate" evidence="6">
    <location>
        <position position="52"/>
    </location>
</feature>
<dbReference type="PROSITE" id="PS50110">
    <property type="entry name" value="RESPONSE_REGULATORY"/>
    <property type="match status" value="1"/>
</dbReference>
<dbReference type="RefSeq" id="WP_091768183.1">
    <property type="nucleotide sequence ID" value="NZ_FNBT01000005.1"/>
</dbReference>
<evidence type="ECO:0000313" key="9">
    <source>
        <dbReference type="Proteomes" id="UP000199406"/>
    </source>
</evidence>
<evidence type="ECO:0000256" key="2">
    <source>
        <dbReference type="ARBA" id="ARBA00023012"/>
    </source>
</evidence>
<dbReference type="InterPro" id="IPR001789">
    <property type="entry name" value="Sig_transdc_resp-reg_receiver"/>
</dbReference>
<dbReference type="FunFam" id="3.40.50.2300:FF:000001">
    <property type="entry name" value="DNA-binding response regulator PhoB"/>
    <property type="match status" value="1"/>
</dbReference>
<organism evidence="8 9">
    <name type="scientific">Blastococcus aurantiacus</name>
    <dbReference type="NCBI Taxonomy" id="1550231"/>
    <lineage>
        <taxon>Bacteria</taxon>
        <taxon>Bacillati</taxon>
        <taxon>Actinomycetota</taxon>
        <taxon>Actinomycetes</taxon>
        <taxon>Geodermatophilales</taxon>
        <taxon>Geodermatophilaceae</taxon>
        <taxon>Blastococcus</taxon>
    </lineage>
</organism>
<keyword evidence="1 6" id="KW-0597">Phosphoprotein</keyword>
<dbReference type="Proteomes" id="UP000199406">
    <property type="component" value="Unassembled WGS sequence"/>
</dbReference>
<keyword evidence="5" id="KW-0804">Transcription</keyword>
<keyword evidence="4" id="KW-0238">DNA-binding</keyword>
<dbReference type="CDD" id="cd17574">
    <property type="entry name" value="REC_OmpR"/>
    <property type="match status" value="1"/>
</dbReference>
<proteinExistence type="predicted"/>